<name>A0A9D1EGD8_9FIRM</name>
<dbReference type="SUPFAM" id="SSF159664">
    <property type="entry name" value="CobE/GbiG C-terminal domain-like"/>
    <property type="match status" value="1"/>
</dbReference>
<feature type="domain" description="Cobalamin biosynthesis central region" evidence="3">
    <location>
        <begin position="134"/>
        <end position="202"/>
    </location>
</feature>
<dbReference type="InterPro" id="IPR002750">
    <property type="entry name" value="CobE/GbiG_C"/>
</dbReference>
<keyword evidence="4" id="KW-0378">Hydrolase</keyword>
<proteinExistence type="predicted"/>
<dbReference type="Pfam" id="PF11761">
    <property type="entry name" value="CbiG_mid"/>
    <property type="match status" value="1"/>
</dbReference>
<evidence type="ECO:0000313" key="5">
    <source>
        <dbReference type="Proteomes" id="UP000824201"/>
    </source>
</evidence>
<dbReference type="AlphaFoldDB" id="A0A9D1EGD8"/>
<dbReference type="GO" id="GO:0016787">
    <property type="term" value="F:hydrolase activity"/>
    <property type="evidence" value="ECO:0007669"/>
    <property type="project" value="UniProtKB-KW"/>
</dbReference>
<dbReference type="Pfam" id="PF11760">
    <property type="entry name" value="CbiG_N"/>
    <property type="match status" value="1"/>
</dbReference>
<dbReference type="PANTHER" id="PTHR37477">
    <property type="entry name" value="COBALT-PRECORRIN-5A HYDROLASE"/>
    <property type="match status" value="1"/>
</dbReference>
<reference evidence="4" key="1">
    <citation type="submission" date="2020-10" db="EMBL/GenBank/DDBJ databases">
        <authorList>
            <person name="Gilroy R."/>
        </authorList>
    </citation>
    <scope>NUCLEOTIDE SEQUENCE</scope>
    <source>
        <strain evidence="4">ChiW13-3771</strain>
    </source>
</reference>
<evidence type="ECO:0000259" key="3">
    <source>
        <dbReference type="Pfam" id="PF11761"/>
    </source>
</evidence>
<feature type="domain" description="CobE/GbiG C-terminal" evidence="1">
    <location>
        <begin position="222"/>
        <end position="339"/>
    </location>
</feature>
<dbReference type="InterPro" id="IPR021745">
    <property type="entry name" value="CbiG_mid"/>
</dbReference>
<dbReference type="InterPro" id="IPR036518">
    <property type="entry name" value="CobE/GbiG_C_sf"/>
</dbReference>
<gene>
    <name evidence="4" type="ORF">IAC96_13150</name>
</gene>
<dbReference type="InterPro" id="IPR021744">
    <property type="entry name" value="CbiG_N"/>
</dbReference>
<accession>A0A9D1EGD8</accession>
<organism evidence="4 5">
    <name type="scientific">Candidatus Fimimorpha faecalis</name>
    <dbReference type="NCBI Taxonomy" id="2840824"/>
    <lineage>
        <taxon>Bacteria</taxon>
        <taxon>Bacillati</taxon>
        <taxon>Bacillota</taxon>
        <taxon>Clostridia</taxon>
        <taxon>Eubacteriales</taxon>
        <taxon>Candidatus Fimimorpha</taxon>
    </lineage>
</organism>
<feature type="domain" description="Cobalamin synthesis G N-terminal" evidence="2">
    <location>
        <begin position="49"/>
        <end position="129"/>
    </location>
</feature>
<reference evidence="4" key="2">
    <citation type="journal article" date="2021" name="PeerJ">
        <title>Extensive microbial diversity within the chicken gut microbiome revealed by metagenomics and culture.</title>
        <authorList>
            <person name="Gilroy R."/>
            <person name="Ravi A."/>
            <person name="Getino M."/>
            <person name="Pursley I."/>
            <person name="Horton D.L."/>
            <person name="Alikhan N.F."/>
            <person name="Baker D."/>
            <person name="Gharbi K."/>
            <person name="Hall N."/>
            <person name="Watson M."/>
            <person name="Adriaenssens E.M."/>
            <person name="Foster-Nyarko E."/>
            <person name="Jarju S."/>
            <person name="Secka A."/>
            <person name="Antonio M."/>
            <person name="Oren A."/>
            <person name="Chaudhuri R.R."/>
            <person name="La Ragione R."/>
            <person name="Hildebrand F."/>
            <person name="Pallen M.J."/>
        </authorList>
    </citation>
    <scope>NUCLEOTIDE SEQUENCE</scope>
    <source>
        <strain evidence="4">ChiW13-3771</strain>
    </source>
</reference>
<dbReference type="Pfam" id="PF01890">
    <property type="entry name" value="CbiG_C"/>
    <property type="match status" value="1"/>
</dbReference>
<evidence type="ECO:0000259" key="1">
    <source>
        <dbReference type="Pfam" id="PF01890"/>
    </source>
</evidence>
<comment type="caution">
    <text evidence="4">The sequence shown here is derived from an EMBL/GenBank/DDBJ whole genome shotgun (WGS) entry which is preliminary data.</text>
</comment>
<dbReference type="InterPro" id="IPR052553">
    <property type="entry name" value="CbiG_hydrolase"/>
</dbReference>
<dbReference type="InterPro" id="IPR038029">
    <property type="entry name" value="GbiG_N_sf"/>
</dbReference>
<dbReference type="Gene3D" id="3.30.420.180">
    <property type="entry name" value="CobE/GbiG C-terminal domain"/>
    <property type="match status" value="1"/>
</dbReference>
<dbReference type="GO" id="GO:0009236">
    <property type="term" value="P:cobalamin biosynthetic process"/>
    <property type="evidence" value="ECO:0007669"/>
    <property type="project" value="InterPro"/>
</dbReference>
<evidence type="ECO:0000313" key="4">
    <source>
        <dbReference type="EMBL" id="HIR89886.1"/>
    </source>
</evidence>
<dbReference type="SUPFAM" id="SSF159672">
    <property type="entry name" value="CbiG N-terminal domain-like"/>
    <property type="match status" value="1"/>
</dbReference>
<dbReference type="PANTHER" id="PTHR37477:SF1">
    <property type="entry name" value="COBALT-PRECORRIN-5A HYDROLASE"/>
    <property type="match status" value="1"/>
</dbReference>
<dbReference type="Proteomes" id="UP000824201">
    <property type="component" value="Unassembled WGS sequence"/>
</dbReference>
<dbReference type="EMBL" id="DVHN01000188">
    <property type="protein sequence ID" value="HIR89886.1"/>
    <property type="molecule type" value="Genomic_DNA"/>
</dbReference>
<sequence length="348" mass="38968">MVYIIAFTRAGIVLGKKIQQSNMVETVVLFGWYKYVQEDAIPFAHTKQLLEKIWKKADAIVFIGAAGIAVRSIAPFLTDKVNDPAILVMDEKGKFVIPILSGHLGGANAYAEQLARKIGAVPVITTATDCNQCFAVDLFAQKNGLWIADWHEIKEISSRILEKEPVGWISEYDVEGILPMGLIQIEEKEQIQSFHIEAGVVIASKMEPVYFPLECRLLPKNLVIGVGCRKGKSLEELEQFFVQQLEQHGFQKQQVNKIVSIDRKQQEKGLIELAKKWKIPFLTYSSDQLNAVEGDFSNSDFVKQTVGTSNVCERSAYLGSRCGKKRMKKTARDGMTMAVYEEAIAISF</sequence>
<dbReference type="Gene3D" id="3.40.50.11220">
    <property type="match status" value="1"/>
</dbReference>
<protein>
    <submittedName>
        <fullName evidence="4">Cobalt-precorrin 5A hydrolase</fullName>
    </submittedName>
</protein>
<evidence type="ECO:0000259" key="2">
    <source>
        <dbReference type="Pfam" id="PF11760"/>
    </source>
</evidence>